<name>A0A455U932_9GAMM</name>
<dbReference type="Proteomes" id="UP000320231">
    <property type="component" value="Chromosome"/>
</dbReference>
<comment type="cofactor">
    <cofactor evidence="1">
        <name>pyrroloquinoline quinone</name>
        <dbReference type="ChEBI" id="CHEBI:58442"/>
    </cofactor>
</comment>
<dbReference type="InterPro" id="IPR002372">
    <property type="entry name" value="PQQ_rpt_dom"/>
</dbReference>
<dbReference type="PANTHER" id="PTHR32303:SF4">
    <property type="entry name" value="QUINOPROTEIN GLUCOSE DEHYDROGENASE"/>
    <property type="match status" value="1"/>
</dbReference>
<dbReference type="AlphaFoldDB" id="A0A455U932"/>
<feature type="domain" description="Pyrrolo-quinoline quinone repeat" evidence="4">
    <location>
        <begin position="2"/>
        <end position="148"/>
    </location>
</feature>
<accession>A0A455U932</accession>
<organism evidence="5 6">
    <name type="scientific">Vreelandella sulfidaeris</name>
    <dbReference type="NCBI Taxonomy" id="115553"/>
    <lineage>
        <taxon>Bacteria</taxon>
        <taxon>Pseudomonadati</taxon>
        <taxon>Pseudomonadota</taxon>
        <taxon>Gammaproteobacteria</taxon>
        <taxon>Oceanospirillales</taxon>
        <taxon>Halomonadaceae</taxon>
        <taxon>Vreelandella</taxon>
    </lineage>
</organism>
<evidence type="ECO:0000256" key="2">
    <source>
        <dbReference type="ARBA" id="ARBA00008156"/>
    </source>
</evidence>
<dbReference type="SUPFAM" id="SSF50998">
    <property type="entry name" value="Quinoprotein alcohol dehydrogenase-like"/>
    <property type="match status" value="1"/>
</dbReference>
<gene>
    <name evidence="5" type="ORF">HSBAA_23270</name>
</gene>
<dbReference type="InterPro" id="IPR011047">
    <property type="entry name" value="Quinoprotein_ADH-like_sf"/>
</dbReference>
<evidence type="ECO:0000259" key="4">
    <source>
        <dbReference type="Pfam" id="PF01011"/>
    </source>
</evidence>
<protein>
    <recommendedName>
        <fullName evidence="4">Pyrrolo-quinoline quinone repeat domain-containing protein</fullName>
    </recommendedName>
</protein>
<dbReference type="GO" id="GO:0016491">
    <property type="term" value="F:oxidoreductase activity"/>
    <property type="evidence" value="ECO:0007669"/>
    <property type="project" value="UniProtKB-KW"/>
</dbReference>
<evidence type="ECO:0000313" key="6">
    <source>
        <dbReference type="Proteomes" id="UP000320231"/>
    </source>
</evidence>
<comment type="similarity">
    <text evidence="2">Belongs to the bacterial PQQ dehydrogenase family.</text>
</comment>
<evidence type="ECO:0000313" key="5">
    <source>
        <dbReference type="EMBL" id="BBI61021.1"/>
    </source>
</evidence>
<dbReference type="EMBL" id="AP019514">
    <property type="protein sequence ID" value="BBI61021.1"/>
    <property type="molecule type" value="Genomic_DNA"/>
</dbReference>
<evidence type="ECO:0000256" key="3">
    <source>
        <dbReference type="ARBA" id="ARBA00023002"/>
    </source>
</evidence>
<proteinExistence type="inferred from homology"/>
<evidence type="ECO:0000256" key="1">
    <source>
        <dbReference type="ARBA" id="ARBA00001931"/>
    </source>
</evidence>
<dbReference type="Pfam" id="PF01011">
    <property type="entry name" value="PQQ"/>
    <property type="match status" value="1"/>
</dbReference>
<sequence length="203" mass="22848">MVGDRLILGWAGMDWAYEQTPPGTVFSINARTGEREWTFQALSDEVREQSGTANVWTHMSADEELGLVYLPVSSPSPNFWGGNRTEEVPLATSTTALDIETGEVVWSRQWVHHDIWDYDINAAPTLMDITVDGEEIPALIQATKMGFCLSLTVKPAKTCGRLRSVRYRKGMVILKVRFMPLPSLSQPSRHHCLISQKNLRFGR</sequence>
<reference evidence="5 6" key="1">
    <citation type="journal article" date="2019" name="Microbiol. Resour. Announc.">
        <title>Complete Genome Sequence of Halomonas sulfidaeris Strain Esulfide1 Isolated from a Metal Sulfide Rock at a Depth of 2,200 Meters, Obtained Using Nanopore Sequencing.</title>
        <authorList>
            <person name="Saito M."/>
            <person name="Nishigata A."/>
            <person name="Galipon J."/>
            <person name="Arakawa K."/>
        </authorList>
    </citation>
    <scope>NUCLEOTIDE SEQUENCE [LARGE SCALE GENOMIC DNA]</scope>
    <source>
        <strain evidence="5 6">ATCC BAA-803</strain>
    </source>
</reference>
<dbReference type="PANTHER" id="PTHR32303">
    <property type="entry name" value="QUINOPROTEIN ALCOHOL DEHYDROGENASE (CYTOCHROME C)"/>
    <property type="match status" value="1"/>
</dbReference>
<keyword evidence="3" id="KW-0560">Oxidoreductase</keyword>
<dbReference type="KEGG" id="hsr:HSBAA_23270"/>
<dbReference type="Gene3D" id="2.140.10.10">
    <property type="entry name" value="Quinoprotein alcohol dehydrogenase-like superfamily"/>
    <property type="match status" value="1"/>
</dbReference>